<dbReference type="Pfam" id="PF00860">
    <property type="entry name" value="Xan_ur_permease"/>
    <property type="match status" value="1"/>
</dbReference>
<feature type="transmembrane region" description="Helical" evidence="9">
    <location>
        <begin position="197"/>
        <end position="220"/>
    </location>
</feature>
<keyword evidence="6 8" id="KW-1133">Transmembrane helix</keyword>
<dbReference type="InterPro" id="IPR006043">
    <property type="entry name" value="NCS2"/>
</dbReference>
<feature type="transmembrane region" description="Helical" evidence="9">
    <location>
        <begin position="380"/>
        <end position="407"/>
    </location>
</feature>
<feature type="transmembrane region" description="Helical" evidence="9">
    <location>
        <begin position="240"/>
        <end position="261"/>
    </location>
</feature>
<reference evidence="10" key="2">
    <citation type="submission" date="2021-09" db="EMBL/GenBank/DDBJ databases">
        <authorList>
            <person name="Gilroy R."/>
        </authorList>
    </citation>
    <scope>NUCLEOTIDE SEQUENCE</scope>
    <source>
        <strain evidence="10">ChiGjej2B2-19336</strain>
    </source>
</reference>
<proteinExistence type="inferred from homology"/>
<comment type="similarity">
    <text evidence="2 8">Belongs to the nucleobase:cation symporter-2 (NCS2) (TC 2.A.40) family. Azg-like subfamily.</text>
</comment>
<keyword evidence="3 8" id="KW-0813">Transport</keyword>
<feature type="transmembrane region" description="Helical" evidence="9">
    <location>
        <begin position="103"/>
        <end position="120"/>
    </location>
</feature>
<dbReference type="PANTHER" id="PTHR43337:SF1">
    <property type="entry name" value="XANTHINE_URACIL PERMEASE C887.17-RELATED"/>
    <property type="match status" value="1"/>
</dbReference>
<evidence type="ECO:0000256" key="9">
    <source>
        <dbReference type="SAM" id="Phobius"/>
    </source>
</evidence>
<sequence>MAGMINGMFRLKEHGSSIKVETMAGATTFVTMAYIIFVNPAMLADAGMPREAAFAATVWGAALTTLFMGMWANLPIALAPGMGINAFFAYTVVLGMGLPWQTALGAVFISGVVFFLLSVTKLREQIIRAVPLNLKLSITVGIGMFIAFIGLKSAGIVVDDPVTFVALGNMKDPATLLSLFGVLFIAVLESKNVRGSILLGMAVTTAAGMIVGAGPVPHGMRDILSFSIPSFMPTFLQLDIFAALEYGLFTVLFTMTMVDLFDSMGTIIGLSRKAGLMKEDGSIEGLDKALVADSCGTMLSGLLGTPAVTSYLESSTGIAEGGRTGLTSVTVGVLFLVSLVFAPLVGFVQGYATAPALIIVGSMMMQETRNIDFSSMADALPAFLTIITMPLTGSIATGFGMGFISYVLIRLCTGRAKEVSLVMWVVSACFIVNFSLR</sequence>
<dbReference type="RefSeq" id="WP_304122339.1">
    <property type="nucleotide sequence ID" value="NZ_DYZA01000134.1"/>
</dbReference>
<evidence type="ECO:0000256" key="5">
    <source>
        <dbReference type="ARBA" id="ARBA00022692"/>
    </source>
</evidence>
<dbReference type="GO" id="GO:0005886">
    <property type="term" value="C:plasma membrane"/>
    <property type="evidence" value="ECO:0007669"/>
    <property type="project" value="UniProtKB-SubCell"/>
</dbReference>
<name>A0A921AWC3_9BACT</name>
<evidence type="ECO:0000313" key="10">
    <source>
        <dbReference type="EMBL" id="HJD97328.1"/>
    </source>
</evidence>
<keyword evidence="7 8" id="KW-0472">Membrane</keyword>
<evidence type="ECO:0000256" key="4">
    <source>
        <dbReference type="ARBA" id="ARBA00022475"/>
    </source>
</evidence>
<comment type="subcellular location">
    <subcellularLocation>
        <location evidence="1 8">Cell membrane</location>
        <topology evidence="1 8">Multi-pass membrane protein</topology>
    </subcellularLocation>
</comment>
<protein>
    <submittedName>
        <fullName evidence="10">NCS2 family permease</fullName>
    </submittedName>
</protein>
<evidence type="ECO:0000256" key="3">
    <source>
        <dbReference type="ARBA" id="ARBA00022448"/>
    </source>
</evidence>
<feature type="transmembrane region" description="Helical" evidence="9">
    <location>
        <begin position="20"/>
        <end position="40"/>
    </location>
</feature>
<feature type="transmembrane region" description="Helical" evidence="9">
    <location>
        <begin position="419"/>
        <end position="436"/>
    </location>
</feature>
<feature type="transmembrane region" description="Helical" evidence="9">
    <location>
        <begin position="52"/>
        <end position="71"/>
    </location>
</feature>
<dbReference type="PIRSF" id="PIRSF005353">
    <property type="entry name" value="PbuG"/>
    <property type="match status" value="1"/>
</dbReference>
<feature type="transmembrane region" description="Helical" evidence="9">
    <location>
        <begin position="333"/>
        <end position="360"/>
    </location>
</feature>
<gene>
    <name evidence="10" type="ORF">K8W16_06760</name>
</gene>
<accession>A0A921AWC3</accession>
<evidence type="ECO:0000256" key="7">
    <source>
        <dbReference type="ARBA" id="ARBA00023136"/>
    </source>
</evidence>
<dbReference type="AlphaFoldDB" id="A0A921AWC3"/>
<evidence type="ECO:0000256" key="8">
    <source>
        <dbReference type="PIRNR" id="PIRNR005353"/>
    </source>
</evidence>
<evidence type="ECO:0000256" key="1">
    <source>
        <dbReference type="ARBA" id="ARBA00004651"/>
    </source>
</evidence>
<keyword evidence="4 8" id="KW-1003">Cell membrane</keyword>
<evidence type="ECO:0000256" key="6">
    <source>
        <dbReference type="ARBA" id="ARBA00022989"/>
    </source>
</evidence>
<evidence type="ECO:0000256" key="2">
    <source>
        <dbReference type="ARBA" id="ARBA00005697"/>
    </source>
</evidence>
<feature type="transmembrane region" description="Helical" evidence="9">
    <location>
        <begin position="174"/>
        <end position="190"/>
    </location>
</feature>
<dbReference type="InterPro" id="IPR026033">
    <property type="entry name" value="Azg-like_bact_archaea"/>
</dbReference>
<dbReference type="InterPro" id="IPR045018">
    <property type="entry name" value="Azg-like"/>
</dbReference>
<evidence type="ECO:0000313" key="11">
    <source>
        <dbReference type="Proteomes" id="UP000698963"/>
    </source>
</evidence>
<dbReference type="Proteomes" id="UP000698963">
    <property type="component" value="Unassembled WGS sequence"/>
</dbReference>
<keyword evidence="5 8" id="KW-0812">Transmembrane</keyword>
<feature type="transmembrane region" description="Helical" evidence="9">
    <location>
        <begin position="132"/>
        <end position="154"/>
    </location>
</feature>
<dbReference type="GO" id="GO:0005345">
    <property type="term" value="F:purine nucleobase transmembrane transporter activity"/>
    <property type="evidence" value="ECO:0007669"/>
    <property type="project" value="TreeGrafter"/>
</dbReference>
<organism evidence="10 11">
    <name type="scientific">Mailhella massiliensis</name>
    <dbReference type="NCBI Taxonomy" id="1903261"/>
    <lineage>
        <taxon>Bacteria</taxon>
        <taxon>Pseudomonadati</taxon>
        <taxon>Thermodesulfobacteriota</taxon>
        <taxon>Desulfovibrionia</taxon>
        <taxon>Desulfovibrionales</taxon>
        <taxon>Desulfovibrionaceae</taxon>
        <taxon>Mailhella</taxon>
    </lineage>
</organism>
<dbReference type="EMBL" id="DYZA01000134">
    <property type="protein sequence ID" value="HJD97328.1"/>
    <property type="molecule type" value="Genomic_DNA"/>
</dbReference>
<reference evidence="10" key="1">
    <citation type="journal article" date="2021" name="PeerJ">
        <title>Extensive microbial diversity within the chicken gut microbiome revealed by metagenomics and culture.</title>
        <authorList>
            <person name="Gilroy R."/>
            <person name="Ravi A."/>
            <person name="Getino M."/>
            <person name="Pursley I."/>
            <person name="Horton D.L."/>
            <person name="Alikhan N.F."/>
            <person name="Baker D."/>
            <person name="Gharbi K."/>
            <person name="Hall N."/>
            <person name="Watson M."/>
            <person name="Adriaenssens E.M."/>
            <person name="Foster-Nyarko E."/>
            <person name="Jarju S."/>
            <person name="Secka A."/>
            <person name="Antonio M."/>
            <person name="Oren A."/>
            <person name="Chaudhuri R.R."/>
            <person name="La Ragione R."/>
            <person name="Hildebrand F."/>
            <person name="Pallen M.J."/>
        </authorList>
    </citation>
    <scope>NUCLEOTIDE SEQUENCE</scope>
    <source>
        <strain evidence="10">ChiGjej2B2-19336</strain>
    </source>
</reference>
<comment type="caution">
    <text evidence="10">The sequence shown here is derived from an EMBL/GenBank/DDBJ whole genome shotgun (WGS) entry which is preliminary data.</text>
</comment>
<dbReference type="PANTHER" id="PTHR43337">
    <property type="entry name" value="XANTHINE/URACIL PERMEASE C887.17-RELATED"/>
    <property type="match status" value="1"/>
</dbReference>